<evidence type="ECO:0008006" key="3">
    <source>
        <dbReference type="Google" id="ProtNLM"/>
    </source>
</evidence>
<protein>
    <recommendedName>
        <fullName evidence="3">CorA-like Mg2+ transporter</fullName>
    </recommendedName>
</protein>
<sequence>MAPTQQCFVDEVVEPVRLYSLTRSPENEDENGKATQFRQKLITDLNELSDHLAGTQDEEHVYRFISICQRHSWRPLQITSSTFDLLMEKLNLDSSLRDLASCFYTRNTSVEEVFCMPYTQRRKGSVVEEASYTVRYPEHKPDENSWVIRQTGVYHRSDSGSRQSLSLMMNPMPTSQASNRAIEWLSRSVEDTEADPFWLHKVVFETYLPLWRSYIASLERQFLPLSRTTFANFVDEPSTMKFSHLTRLASLENRFLQIPAILESSEDTLKELSALCANHLLKGTHSNDDVLRNSIAEFDNFRRQCRVFSRTATYLHQRAQTTSQLLANTLSFREQLDTRKQNDNMLSLNKSVVFITTLTLLYLPPSFVAVSSLVSPPTSSSHKWKTIASQLTLLFSFDRLSSE</sequence>
<accession>A0A1G4BIY5</accession>
<gene>
    <name evidence="1" type="ORF">CORC01_03573</name>
</gene>
<comment type="caution">
    <text evidence="1">The sequence shown here is derived from an EMBL/GenBank/DDBJ whole genome shotgun (WGS) entry which is preliminary data.</text>
</comment>
<organism evidence="1 2">
    <name type="scientific">Colletotrichum orchidophilum</name>
    <dbReference type="NCBI Taxonomy" id="1209926"/>
    <lineage>
        <taxon>Eukaryota</taxon>
        <taxon>Fungi</taxon>
        <taxon>Dikarya</taxon>
        <taxon>Ascomycota</taxon>
        <taxon>Pezizomycotina</taxon>
        <taxon>Sordariomycetes</taxon>
        <taxon>Hypocreomycetidae</taxon>
        <taxon>Glomerellales</taxon>
        <taxon>Glomerellaceae</taxon>
        <taxon>Colletotrichum</taxon>
    </lineage>
</organism>
<dbReference type="EMBL" id="MJBS01000021">
    <property type="protein sequence ID" value="OHF01258.1"/>
    <property type="molecule type" value="Genomic_DNA"/>
</dbReference>
<evidence type="ECO:0000313" key="2">
    <source>
        <dbReference type="Proteomes" id="UP000176998"/>
    </source>
</evidence>
<evidence type="ECO:0000313" key="1">
    <source>
        <dbReference type="EMBL" id="OHF01258.1"/>
    </source>
</evidence>
<dbReference type="AlphaFoldDB" id="A0A1G4BIY5"/>
<reference evidence="1 2" key="1">
    <citation type="submission" date="2016-09" db="EMBL/GenBank/DDBJ databases">
        <authorList>
            <person name="Capua I."/>
            <person name="De Benedictis P."/>
            <person name="Joannis T."/>
            <person name="Lombin L.H."/>
            <person name="Cattoli G."/>
        </authorList>
    </citation>
    <scope>NUCLEOTIDE SEQUENCE [LARGE SCALE GENOMIC DNA]</scope>
    <source>
        <strain evidence="1 2">IMI 309357</strain>
    </source>
</reference>
<dbReference type="GeneID" id="34556732"/>
<dbReference type="OrthoDB" id="5392974at2759"/>
<keyword evidence="2" id="KW-1185">Reference proteome</keyword>
<dbReference type="STRING" id="1209926.A0A1G4BIY5"/>
<dbReference type="RefSeq" id="XP_022478400.1">
    <property type="nucleotide sequence ID" value="XM_022615222.1"/>
</dbReference>
<proteinExistence type="predicted"/>
<dbReference type="Proteomes" id="UP000176998">
    <property type="component" value="Unassembled WGS sequence"/>
</dbReference>
<name>A0A1G4BIY5_9PEZI</name>